<evidence type="ECO:0000256" key="1">
    <source>
        <dbReference type="ARBA" id="ARBA00004651"/>
    </source>
</evidence>
<evidence type="ECO:0000256" key="8">
    <source>
        <dbReference type="SAM" id="Phobius"/>
    </source>
</evidence>
<comment type="caution">
    <text evidence="9">The sequence shown here is derived from an EMBL/GenBank/DDBJ whole genome shotgun (WGS) entry which is preliminary data.</text>
</comment>
<evidence type="ECO:0000256" key="6">
    <source>
        <dbReference type="ARBA" id="ARBA00022989"/>
    </source>
</evidence>
<dbReference type="NCBIfam" id="TIGR00801">
    <property type="entry name" value="ncs2"/>
    <property type="match status" value="1"/>
</dbReference>
<comment type="subcellular location">
    <subcellularLocation>
        <location evidence="1">Cell membrane</location>
        <topology evidence="1">Multi-pass membrane protein</topology>
    </subcellularLocation>
</comment>
<feature type="transmembrane region" description="Helical" evidence="8">
    <location>
        <begin position="120"/>
        <end position="139"/>
    </location>
</feature>
<feature type="transmembrane region" description="Helical" evidence="8">
    <location>
        <begin position="432"/>
        <end position="452"/>
    </location>
</feature>
<feature type="transmembrane region" description="Helical" evidence="8">
    <location>
        <begin position="254"/>
        <end position="274"/>
    </location>
</feature>
<dbReference type="InterPro" id="IPR006042">
    <property type="entry name" value="Xan_ur_permease"/>
</dbReference>
<keyword evidence="4" id="KW-1003">Cell membrane</keyword>
<name>A0ABX0YN98_9PSED</name>
<dbReference type="PROSITE" id="PS01116">
    <property type="entry name" value="XANTH_URACIL_PERMASE"/>
    <property type="match status" value="1"/>
</dbReference>
<feature type="transmembrane region" description="Helical" evidence="8">
    <location>
        <begin position="151"/>
        <end position="174"/>
    </location>
</feature>
<feature type="transmembrane region" description="Helical" evidence="8">
    <location>
        <begin position="92"/>
        <end position="114"/>
    </location>
</feature>
<evidence type="ECO:0000256" key="3">
    <source>
        <dbReference type="ARBA" id="ARBA00022448"/>
    </source>
</evidence>
<dbReference type="NCBIfam" id="TIGR03173">
    <property type="entry name" value="pbuX"/>
    <property type="match status" value="1"/>
</dbReference>
<evidence type="ECO:0000313" key="10">
    <source>
        <dbReference type="Proteomes" id="UP000746535"/>
    </source>
</evidence>
<dbReference type="InterPro" id="IPR017588">
    <property type="entry name" value="UacT-like"/>
</dbReference>
<dbReference type="Proteomes" id="UP000746535">
    <property type="component" value="Unassembled WGS sequence"/>
</dbReference>
<organism evidence="9 10">
    <name type="scientific">Pseudomonas quercus</name>
    <dbReference type="NCBI Taxonomy" id="2722792"/>
    <lineage>
        <taxon>Bacteria</taxon>
        <taxon>Pseudomonadati</taxon>
        <taxon>Pseudomonadota</taxon>
        <taxon>Gammaproteobacteria</taxon>
        <taxon>Pseudomonadales</taxon>
        <taxon>Pseudomonadaceae</taxon>
        <taxon>Pseudomonas</taxon>
    </lineage>
</organism>
<dbReference type="NCBIfam" id="NF037981">
    <property type="entry name" value="NCS2_1"/>
    <property type="match status" value="1"/>
</dbReference>
<sequence length="457" mass="47383">MQPLDTPVPPAPNGSELIYGLEDRPRPLVALLAALQHLLAIIVPIVTPALLICHALGVSPRDTNLIVSLSLIVSGIATYVQCRRFGPLGAGLLIVQGTSFNFVGPLIAGGALMVKEGTPVEGVMAAIFGVVIAGSFVEIGLSRILPFVKRLITPLVTGIVVLMIGLTLIKVGLISMGGGFGAMATGTFANGENLLLSGVVLAVIVVLNRIPLVWMRSGAIVIALGVGYALAGYLGRLDFTGMHQAALFQVPTPLRFGLGFSWSLFIPMLVIYLVTSLEAIGDVTATSKVSGQPVEGPVWMQRIKGGVLVNGVNSLLAGVFNTFPSSVFAQNNGVIQLTGIASRSLGTWIALMLVVLGLFPTVAGVIQAVPEPVLGGAAMVMFGAVAASGINILAGVDLDRRALLIIAVSLALGLGVNQVPEFLAHLPTALRNVLESGVATGGICALLLNWFLPQHTR</sequence>
<feature type="transmembrane region" description="Helical" evidence="8">
    <location>
        <begin position="373"/>
        <end position="395"/>
    </location>
</feature>
<feature type="transmembrane region" description="Helical" evidence="8">
    <location>
        <begin position="345"/>
        <end position="367"/>
    </location>
</feature>
<comment type="similarity">
    <text evidence="2">Belongs to the nucleobase:cation symporter-2 (NCS2) (TC 2.A.40) family.</text>
</comment>
<feature type="transmembrane region" description="Helical" evidence="8">
    <location>
        <begin position="194"/>
        <end position="210"/>
    </location>
</feature>
<proteinExistence type="inferred from homology"/>
<feature type="transmembrane region" description="Helical" evidence="8">
    <location>
        <begin position="217"/>
        <end position="234"/>
    </location>
</feature>
<evidence type="ECO:0000256" key="5">
    <source>
        <dbReference type="ARBA" id="ARBA00022692"/>
    </source>
</evidence>
<evidence type="ECO:0000256" key="7">
    <source>
        <dbReference type="ARBA" id="ARBA00023136"/>
    </source>
</evidence>
<dbReference type="PANTHER" id="PTHR42810:SF2">
    <property type="entry name" value="PURINE PERMEASE C1399.01C-RELATED"/>
    <property type="match status" value="1"/>
</dbReference>
<dbReference type="InterPro" id="IPR006043">
    <property type="entry name" value="NCS2"/>
</dbReference>
<accession>A0ABX0YN98</accession>
<reference evidence="9 10" key="1">
    <citation type="submission" date="2020-03" db="EMBL/GenBank/DDBJ databases">
        <authorList>
            <person name="Wang L."/>
            <person name="He N."/>
            <person name="Li Y."/>
            <person name="Fang Y."/>
            <person name="Zhang F."/>
        </authorList>
    </citation>
    <scope>NUCLEOTIDE SEQUENCE [LARGE SCALE GENOMIC DNA]</scope>
    <source>
        <strain evidence="10">hsmgli-8</strain>
    </source>
</reference>
<keyword evidence="10" id="KW-1185">Reference proteome</keyword>
<dbReference type="EMBL" id="JAAVJI010000018">
    <property type="protein sequence ID" value="NJP03353.1"/>
    <property type="molecule type" value="Genomic_DNA"/>
</dbReference>
<evidence type="ECO:0000313" key="9">
    <source>
        <dbReference type="EMBL" id="NJP03353.1"/>
    </source>
</evidence>
<keyword evidence="3" id="KW-0813">Transport</keyword>
<evidence type="ECO:0000256" key="4">
    <source>
        <dbReference type="ARBA" id="ARBA00022475"/>
    </source>
</evidence>
<evidence type="ECO:0000256" key="2">
    <source>
        <dbReference type="ARBA" id="ARBA00008821"/>
    </source>
</evidence>
<keyword evidence="7 8" id="KW-0472">Membrane</keyword>
<feature type="transmembrane region" description="Helical" evidence="8">
    <location>
        <begin position="28"/>
        <end position="57"/>
    </location>
</feature>
<keyword evidence="5 8" id="KW-0812">Transmembrane</keyword>
<dbReference type="RefSeq" id="WP_168085926.1">
    <property type="nucleotide sequence ID" value="NZ_JAAVJI010000018.1"/>
</dbReference>
<protein>
    <submittedName>
        <fullName evidence="9">Purine permease</fullName>
    </submittedName>
</protein>
<dbReference type="Pfam" id="PF00860">
    <property type="entry name" value="Xan_ur_permease"/>
    <property type="match status" value="1"/>
</dbReference>
<gene>
    <name evidence="9" type="ORF">HBH25_21175</name>
</gene>
<dbReference type="PANTHER" id="PTHR42810">
    <property type="entry name" value="PURINE PERMEASE C1399.01C-RELATED"/>
    <property type="match status" value="1"/>
</dbReference>
<feature type="transmembrane region" description="Helical" evidence="8">
    <location>
        <begin position="402"/>
        <end position="420"/>
    </location>
</feature>
<keyword evidence="6 8" id="KW-1133">Transmembrane helix</keyword>